<keyword evidence="4" id="KW-0449">Lipoprotein</keyword>
<sequence>MAKKSYDLLFKLLLIGDSGVGKTCILFSYVENTFQTSFISTIGIDFKIKTIELEGKKIKLQIWDTAGQERFHTIVSAYYRGAMGIMLVYDVTSRASFDNVGRWLENIENYASESVERVLVGNKCDLNEKRQVSAQEAERLAKSRDIPFFETSARTGDGVESAFLALTEMVLHKTPVGQLNSPQHNSPLSLKDRDGSSRQGGLLKGKCC</sequence>
<evidence type="ECO:0000256" key="4">
    <source>
        <dbReference type="ARBA" id="ARBA00023288"/>
    </source>
</evidence>
<dbReference type="NCBIfam" id="TIGR00231">
    <property type="entry name" value="small_GTP"/>
    <property type="match status" value="1"/>
</dbReference>
<keyword evidence="2" id="KW-0547">Nucleotide-binding</keyword>
<comment type="function">
    <text evidence="6">Protein transport. Probably involved in vesicular traffic from ER to Golgi.</text>
</comment>
<evidence type="ECO:0000256" key="6">
    <source>
        <dbReference type="ARBA" id="ARBA00053444"/>
    </source>
</evidence>
<evidence type="ECO:0000313" key="11">
    <source>
        <dbReference type="WBParaSite" id="maker-uti_cns_0002850-snap-gene-0.2-mRNA-1"/>
    </source>
</evidence>
<dbReference type="InterPro" id="IPR027417">
    <property type="entry name" value="P-loop_NTPase"/>
</dbReference>
<dbReference type="AlphaFoldDB" id="A0A1I8I446"/>
<dbReference type="InterPro" id="IPR005225">
    <property type="entry name" value="Small_GTP-bd"/>
</dbReference>
<keyword evidence="10" id="KW-1185">Reference proteome</keyword>
<evidence type="ECO:0000256" key="5">
    <source>
        <dbReference type="ARBA" id="ARBA00023289"/>
    </source>
</evidence>
<dbReference type="WBParaSite" id="maker-uti_cns_0009627-snap-gene-0.4-mRNA-1">
    <property type="protein sequence ID" value="maker-uti_cns_0009627-snap-gene-0.4-mRNA-1"/>
    <property type="gene ID" value="maker-uti_cns_0009627-snap-gene-0.4"/>
</dbReference>
<evidence type="ECO:0000256" key="7">
    <source>
        <dbReference type="ARBA" id="ARBA00067099"/>
    </source>
</evidence>
<evidence type="ECO:0000256" key="2">
    <source>
        <dbReference type="ARBA" id="ARBA00022741"/>
    </source>
</evidence>
<dbReference type="SMART" id="SM00175">
    <property type="entry name" value="RAB"/>
    <property type="match status" value="1"/>
</dbReference>
<evidence type="ECO:0000313" key="10">
    <source>
        <dbReference type="Proteomes" id="UP000095280"/>
    </source>
</evidence>
<dbReference type="SMART" id="SM00176">
    <property type="entry name" value="RAN"/>
    <property type="match status" value="1"/>
</dbReference>
<reference evidence="11 12" key="1">
    <citation type="submission" date="2016-11" db="UniProtKB">
        <authorList>
            <consortium name="WormBaseParasite"/>
        </authorList>
    </citation>
    <scope>IDENTIFICATION</scope>
</reference>
<dbReference type="Proteomes" id="UP000095280">
    <property type="component" value="Unplaced"/>
</dbReference>
<dbReference type="SUPFAM" id="SSF52540">
    <property type="entry name" value="P-loop containing nucleoside triphosphate hydrolases"/>
    <property type="match status" value="1"/>
</dbReference>
<dbReference type="Gene3D" id="3.40.50.300">
    <property type="entry name" value="P-loop containing nucleotide triphosphate hydrolases"/>
    <property type="match status" value="1"/>
</dbReference>
<dbReference type="InterPro" id="IPR001806">
    <property type="entry name" value="Small_GTPase"/>
</dbReference>
<dbReference type="SMART" id="SM00174">
    <property type="entry name" value="RHO"/>
    <property type="match status" value="1"/>
</dbReference>
<organism evidence="10 12">
    <name type="scientific">Macrostomum lignano</name>
    <dbReference type="NCBI Taxonomy" id="282301"/>
    <lineage>
        <taxon>Eukaryota</taxon>
        <taxon>Metazoa</taxon>
        <taxon>Spiralia</taxon>
        <taxon>Lophotrochozoa</taxon>
        <taxon>Platyhelminthes</taxon>
        <taxon>Rhabditophora</taxon>
        <taxon>Macrostomorpha</taxon>
        <taxon>Macrostomida</taxon>
        <taxon>Macrostomidae</taxon>
        <taxon>Macrostomum</taxon>
    </lineage>
</organism>
<evidence type="ECO:0000256" key="8">
    <source>
        <dbReference type="ARBA" id="ARBA00081865"/>
    </source>
</evidence>
<dbReference type="WBParaSite" id="maker-uti_cns_0002850-snap-gene-0.2-mRNA-1">
    <property type="protein sequence ID" value="maker-uti_cns_0002850-snap-gene-0.2-mRNA-1"/>
    <property type="gene ID" value="maker-uti_cns_0002850-snap-gene-0.2"/>
</dbReference>
<dbReference type="InterPro" id="IPR050305">
    <property type="entry name" value="Small_GTPase_Rab"/>
</dbReference>
<evidence type="ECO:0000256" key="9">
    <source>
        <dbReference type="SAM" id="MobiDB-lite"/>
    </source>
</evidence>
<dbReference type="PROSITE" id="PS51420">
    <property type="entry name" value="RHO"/>
    <property type="match status" value="1"/>
</dbReference>
<evidence type="ECO:0000256" key="3">
    <source>
        <dbReference type="ARBA" id="ARBA00023134"/>
    </source>
</evidence>
<dbReference type="SMART" id="SM00177">
    <property type="entry name" value="ARF"/>
    <property type="match status" value="1"/>
</dbReference>
<dbReference type="PRINTS" id="PR00449">
    <property type="entry name" value="RASTRNSFRMNG"/>
</dbReference>
<dbReference type="GO" id="GO:0005525">
    <property type="term" value="F:GTP binding"/>
    <property type="evidence" value="ECO:0007669"/>
    <property type="project" value="UniProtKB-KW"/>
</dbReference>
<protein>
    <recommendedName>
        <fullName evidence="7">Ras-related protein Rab-1</fullName>
    </recommendedName>
    <alternativeName>
        <fullName evidence="8">Small GTP-binding protein rab1</fullName>
    </alternativeName>
</protein>
<keyword evidence="5" id="KW-0636">Prenylation</keyword>
<feature type="region of interest" description="Disordered" evidence="9">
    <location>
        <begin position="176"/>
        <end position="208"/>
    </location>
</feature>
<dbReference type="WBParaSite" id="maker-uti_cns_0046358-snap-gene-0.7-mRNA-1">
    <property type="protein sequence ID" value="maker-uti_cns_0046358-snap-gene-0.7-mRNA-1"/>
    <property type="gene ID" value="maker-uti_cns_0046358-snap-gene-0.7"/>
</dbReference>
<evidence type="ECO:0000313" key="12">
    <source>
        <dbReference type="WBParaSite" id="maker-uti_cns_0009627-snap-gene-0.4-mRNA-1"/>
    </source>
</evidence>
<dbReference type="SMART" id="SM00173">
    <property type="entry name" value="RAS"/>
    <property type="match status" value="1"/>
</dbReference>
<dbReference type="OrthoDB" id="9989112at2759"/>
<dbReference type="Pfam" id="PF00071">
    <property type="entry name" value="Ras"/>
    <property type="match status" value="1"/>
</dbReference>
<proteinExistence type="inferred from homology"/>
<dbReference type="STRING" id="282301.A0A1I8I446"/>
<accession>A0A1I8I446</accession>
<evidence type="ECO:0000256" key="1">
    <source>
        <dbReference type="ARBA" id="ARBA00006270"/>
    </source>
</evidence>
<feature type="compositionally biased region" description="Polar residues" evidence="9">
    <location>
        <begin position="177"/>
        <end position="188"/>
    </location>
</feature>
<dbReference type="PROSITE" id="PS51419">
    <property type="entry name" value="RAB"/>
    <property type="match status" value="1"/>
</dbReference>
<dbReference type="CDD" id="cd01867">
    <property type="entry name" value="Rab8_Rab10_Rab13_like"/>
    <property type="match status" value="1"/>
</dbReference>
<dbReference type="PANTHER" id="PTHR47980">
    <property type="entry name" value="LD44762P"/>
    <property type="match status" value="1"/>
</dbReference>
<keyword evidence="3" id="KW-0342">GTP-binding</keyword>
<dbReference type="GO" id="GO:0003924">
    <property type="term" value="F:GTPase activity"/>
    <property type="evidence" value="ECO:0007669"/>
    <property type="project" value="InterPro"/>
</dbReference>
<dbReference type="FunFam" id="3.40.50.300:FF:001018">
    <property type="entry name" value="Rab family GTPase"/>
    <property type="match status" value="1"/>
</dbReference>
<name>A0A1I8I446_9PLAT</name>
<comment type="similarity">
    <text evidence="1">Belongs to the small GTPase superfamily. Rab family.</text>
</comment>
<dbReference type="PROSITE" id="PS51421">
    <property type="entry name" value="RAS"/>
    <property type="match status" value="1"/>
</dbReference>